<evidence type="ECO:0000256" key="13">
    <source>
        <dbReference type="ARBA" id="ARBA00042167"/>
    </source>
</evidence>
<evidence type="ECO:0000256" key="15">
    <source>
        <dbReference type="SAM" id="MobiDB-lite"/>
    </source>
</evidence>
<evidence type="ECO:0000313" key="17">
    <source>
        <dbReference type="EnsemblMetazoa" id="XP_022666761"/>
    </source>
</evidence>
<dbReference type="PROSITE" id="PS50020">
    <property type="entry name" value="WW_DOMAIN_2"/>
    <property type="match status" value="1"/>
</dbReference>
<evidence type="ECO:0000256" key="1">
    <source>
        <dbReference type="ARBA" id="ARBA00004324"/>
    </source>
</evidence>
<evidence type="ECO:0000256" key="8">
    <source>
        <dbReference type="ARBA" id="ARBA00022859"/>
    </source>
</evidence>
<keyword evidence="4" id="KW-0597">Phosphoprotein</keyword>
<dbReference type="OMA" id="IYHECSK"/>
<accession>A0A7M7KL26</accession>
<keyword evidence="10" id="KW-0804">Transcription</keyword>
<keyword evidence="9" id="KW-0805">Transcription regulation</keyword>
<dbReference type="EnsemblMetazoa" id="XM_022811027">
    <property type="protein sequence ID" value="XP_022666762"/>
    <property type="gene ID" value="LOC111252710"/>
</dbReference>
<dbReference type="AlphaFoldDB" id="A0A7M7KL26"/>
<evidence type="ECO:0000313" key="18">
    <source>
        <dbReference type="Proteomes" id="UP000594260"/>
    </source>
</evidence>
<evidence type="ECO:0000256" key="4">
    <source>
        <dbReference type="ARBA" id="ARBA00022553"/>
    </source>
</evidence>
<dbReference type="SMART" id="SM00456">
    <property type="entry name" value="WW"/>
    <property type="match status" value="1"/>
</dbReference>
<feature type="domain" description="WW" evidence="16">
    <location>
        <begin position="139"/>
        <end position="173"/>
    </location>
</feature>
<evidence type="ECO:0000256" key="10">
    <source>
        <dbReference type="ARBA" id="ARBA00023163"/>
    </source>
</evidence>
<dbReference type="InParanoid" id="A0A7M7KL26"/>
<protein>
    <recommendedName>
        <fullName evidence="3">Polyglutamine-binding protein 1</fullName>
    </recommendedName>
    <alternativeName>
        <fullName evidence="13">Polyglutamine tract-binding protein 1</fullName>
    </alternativeName>
</protein>
<dbReference type="GO" id="GO:0043021">
    <property type="term" value="F:ribonucleoprotein complex binding"/>
    <property type="evidence" value="ECO:0007669"/>
    <property type="project" value="TreeGrafter"/>
</dbReference>
<dbReference type="KEGG" id="vde:111252710"/>
<organism evidence="17 18">
    <name type="scientific">Varroa destructor</name>
    <name type="common">Honeybee mite</name>
    <dbReference type="NCBI Taxonomy" id="109461"/>
    <lineage>
        <taxon>Eukaryota</taxon>
        <taxon>Metazoa</taxon>
        <taxon>Ecdysozoa</taxon>
        <taxon>Arthropoda</taxon>
        <taxon>Chelicerata</taxon>
        <taxon>Arachnida</taxon>
        <taxon>Acari</taxon>
        <taxon>Parasitiformes</taxon>
        <taxon>Mesostigmata</taxon>
        <taxon>Gamasina</taxon>
        <taxon>Dermanyssoidea</taxon>
        <taxon>Varroidae</taxon>
        <taxon>Varroa</taxon>
    </lineage>
</organism>
<dbReference type="Gene3D" id="2.20.70.10">
    <property type="match status" value="1"/>
</dbReference>
<dbReference type="CTD" id="10084"/>
<evidence type="ECO:0000256" key="5">
    <source>
        <dbReference type="ARBA" id="ARBA00022588"/>
    </source>
</evidence>
<dbReference type="GO" id="GO:0000380">
    <property type="term" value="P:alternative mRNA splicing, via spliceosome"/>
    <property type="evidence" value="ECO:0007669"/>
    <property type="project" value="TreeGrafter"/>
</dbReference>
<keyword evidence="8" id="KW-0391">Immunity</keyword>
<evidence type="ECO:0000256" key="3">
    <source>
        <dbReference type="ARBA" id="ARBA00021117"/>
    </source>
</evidence>
<dbReference type="Proteomes" id="UP000594260">
    <property type="component" value="Unplaced"/>
</dbReference>
<evidence type="ECO:0000256" key="9">
    <source>
        <dbReference type="ARBA" id="ARBA00023015"/>
    </source>
</evidence>
<feature type="compositionally biased region" description="Basic and acidic residues" evidence="15">
    <location>
        <begin position="279"/>
        <end position="290"/>
    </location>
</feature>
<dbReference type="RefSeq" id="XP_022666763.1">
    <property type="nucleotide sequence ID" value="XM_022811028.1"/>
</dbReference>
<dbReference type="FunCoup" id="A0A7M7KL26">
    <property type="interactions" value="120"/>
</dbReference>
<name>A0A7M7KL26_VARDE</name>
<dbReference type="EnsemblMetazoa" id="XM_022811026">
    <property type="protein sequence ID" value="XP_022666761"/>
    <property type="gene ID" value="LOC111252710"/>
</dbReference>
<dbReference type="InterPro" id="IPR036020">
    <property type="entry name" value="WW_dom_sf"/>
</dbReference>
<keyword evidence="5" id="KW-0399">Innate immunity</keyword>
<keyword evidence="6" id="KW-0507">mRNA processing</keyword>
<keyword evidence="7" id="KW-0677">Repeat</keyword>
<dbReference type="CDD" id="cd00201">
    <property type="entry name" value="WW"/>
    <property type="match status" value="1"/>
</dbReference>
<keyword evidence="11" id="KW-0508">mRNA splicing</keyword>
<comment type="subcellular location">
    <subcellularLocation>
        <location evidence="2">Cytoplasmic granule</location>
    </subcellularLocation>
    <subcellularLocation>
        <location evidence="1">Nucleus speckle</location>
    </subcellularLocation>
</comment>
<dbReference type="EnsemblMetazoa" id="XM_022811028">
    <property type="protein sequence ID" value="XP_022666763"/>
    <property type="gene ID" value="LOC111252710"/>
</dbReference>
<dbReference type="OrthoDB" id="42462at2759"/>
<evidence type="ECO:0000256" key="14">
    <source>
        <dbReference type="ARBA" id="ARBA00046362"/>
    </source>
</evidence>
<comment type="subunit">
    <text evidence="14">Interacts with POU3F2/Brn-2, ATXN1, TXNL4A, HTT and AR. Interaction with ATXN1 correlates positively with the length of the polyglutamine tract. Interacts with RNA polymerase II large subunit in a phosphorylation-dependent manner. Forms a ternary complex with ATXN1 mutant and phosphorylated RNA polymerase II. Interacts (via C-terminus) with TXNL4A and CD2BP2. Interacts (via WW domain) with ATN1 and SF3B1, and may interact with additional splice factors. Interacts (via WW domain) with WBP11; Leading to reduce interaction between PQBP1 and TXNL4A. Interacts with CAPRIN1. Interacts with DDX1. Interacts with SFPQ. Interacts with KHSRP.</text>
</comment>
<evidence type="ECO:0000259" key="16">
    <source>
        <dbReference type="PROSITE" id="PS50020"/>
    </source>
</evidence>
<dbReference type="GO" id="GO:0045087">
    <property type="term" value="P:innate immune response"/>
    <property type="evidence" value="ECO:0007669"/>
    <property type="project" value="UniProtKB-KW"/>
</dbReference>
<dbReference type="PANTHER" id="PTHR21737:SF3">
    <property type="entry name" value="POLYGLUTAMINE-BINDING PROTEIN 1"/>
    <property type="match status" value="1"/>
</dbReference>
<evidence type="ECO:0000256" key="2">
    <source>
        <dbReference type="ARBA" id="ARBA00004463"/>
    </source>
</evidence>
<feature type="region of interest" description="Disordered" evidence="15">
    <location>
        <begin position="190"/>
        <end position="317"/>
    </location>
</feature>
<evidence type="ECO:0000256" key="6">
    <source>
        <dbReference type="ARBA" id="ARBA00022664"/>
    </source>
</evidence>
<dbReference type="SUPFAM" id="SSF51045">
    <property type="entry name" value="WW domain"/>
    <property type="match status" value="1"/>
</dbReference>
<keyword evidence="18" id="KW-1185">Reference proteome</keyword>
<evidence type="ECO:0000256" key="7">
    <source>
        <dbReference type="ARBA" id="ARBA00022737"/>
    </source>
</evidence>
<dbReference type="RefSeq" id="XP_022666762.1">
    <property type="nucleotide sequence ID" value="XM_022811027.1"/>
</dbReference>
<reference evidence="17" key="1">
    <citation type="submission" date="2021-01" db="UniProtKB">
        <authorList>
            <consortium name="EnsemblMetazoa"/>
        </authorList>
    </citation>
    <scope>IDENTIFICATION</scope>
</reference>
<keyword evidence="12" id="KW-0539">Nucleus</keyword>
<dbReference type="InterPro" id="IPR001202">
    <property type="entry name" value="WW_dom"/>
</dbReference>
<dbReference type="GeneID" id="111252710"/>
<dbReference type="GO" id="GO:0005737">
    <property type="term" value="C:cytoplasm"/>
    <property type="evidence" value="ECO:0007669"/>
    <property type="project" value="TreeGrafter"/>
</dbReference>
<dbReference type="Gene3D" id="3.40.30.10">
    <property type="entry name" value="Glutaredoxin"/>
    <property type="match status" value="1"/>
</dbReference>
<proteinExistence type="predicted"/>
<dbReference type="PANTHER" id="PTHR21737">
    <property type="entry name" value="POLYGLUTAMINE BINDING PROTEIN 1/MARVEL MEMBRANE-ASSOCIATING DOMAIN CONTAINING 3"/>
    <property type="match status" value="1"/>
</dbReference>
<dbReference type="GO" id="GO:0016607">
    <property type="term" value="C:nuclear speck"/>
    <property type="evidence" value="ECO:0007669"/>
    <property type="project" value="UniProtKB-SubCell"/>
</dbReference>
<evidence type="ECO:0000256" key="12">
    <source>
        <dbReference type="ARBA" id="ARBA00023242"/>
    </source>
</evidence>
<evidence type="ECO:0000256" key="11">
    <source>
        <dbReference type="ARBA" id="ARBA00023187"/>
    </source>
</evidence>
<dbReference type="RefSeq" id="XP_022666761.1">
    <property type="nucleotide sequence ID" value="XM_022811026.1"/>
</dbReference>
<sequence length="317" mass="34870">MPLPAALLARLAQRGLVKSAVDRDRDEHRGVREVPDIAIPVHRSVNIHNDPPEEEEEEVFAEDYDTASGAVEIGPRLPRALEQARRPPHEPLGAPAAGCPNKWNAHHRCLVWCAKRWGNGVPEESPAMARKRLRMLRKYPLPPKWSEEYDPGTGRYYYWHRDGKQVSWLSPGHPRAQITIPAQKFREVLSAGDDDEESADSGSEVEEDDEAEADDDVPVFRKQKTSVGGSVRRGNGPPIGVGGDRKRKRGGGGDSGALDPMDPSSYSDACPRGGWSAGLERESGGDRAADHTASGPLFQQRPYPSPGDVLRMNKTKD</sequence>
<feature type="compositionally biased region" description="Acidic residues" evidence="15">
    <location>
        <begin position="192"/>
        <end position="217"/>
    </location>
</feature>